<feature type="compositionally biased region" description="Low complexity" evidence="1">
    <location>
        <begin position="163"/>
        <end position="179"/>
    </location>
</feature>
<evidence type="ECO:0000256" key="1">
    <source>
        <dbReference type="SAM" id="MobiDB-lite"/>
    </source>
</evidence>
<feature type="transmembrane region" description="Helical" evidence="2">
    <location>
        <begin position="41"/>
        <end position="59"/>
    </location>
</feature>
<proteinExistence type="predicted"/>
<feature type="transmembrane region" description="Helical" evidence="2">
    <location>
        <begin position="65"/>
        <end position="87"/>
    </location>
</feature>
<feature type="region of interest" description="Disordered" evidence="1">
    <location>
        <begin position="142"/>
        <end position="218"/>
    </location>
</feature>
<dbReference type="Proteomes" id="UP001324287">
    <property type="component" value="Chromosome"/>
</dbReference>
<name>A0ABZ1ATI0_9ACTN</name>
<dbReference type="EMBL" id="CP141261">
    <property type="protein sequence ID" value="WRL61886.1"/>
    <property type="molecule type" value="Genomic_DNA"/>
</dbReference>
<accession>A0ABZ1ATI0</accession>
<evidence type="ECO:0000313" key="3">
    <source>
        <dbReference type="EMBL" id="WRL61886.1"/>
    </source>
</evidence>
<feature type="transmembrane region" description="Helical" evidence="2">
    <location>
        <begin position="15"/>
        <end position="34"/>
    </location>
</feature>
<keyword evidence="4" id="KW-1185">Reference proteome</keyword>
<keyword evidence="2" id="KW-1133">Transmembrane helix</keyword>
<organism evidence="3 4">
    <name type="scientific">Blastococcus brunescens</name>
    <dbReference type="NCBI Taxonomy" id="1564165"/>
    <lineage>
        <taxon>Bacteria</taxon>
        <taxon>Bacillati</taxon>
        <taxon>Actinomycetota</taxon>
        <taxon>Actinomycetes</taxon>
        <taxon>Geodermatophilales</taxon>
        <taxon>Geodermatophilaceae</taxon>
        <taxon>Blastococcus</taxon>
    </lineage>
</organism>
<protein>
    <submittedName>
        <fullName evidence="3">Uncharacterized protein</fullName>
    </submittedName>
</protein>
<keyword evidence="2" id="KW-0812">Transmembrane</keyword>
<reference evidence="3 4" key="1">
    <citation type="submission" date="2023-12" db="EMBL/GenBank/DDBJ databases">
        <title>Blastococcus brunescens sp. nov., an actonobacterium isolated from sandstone collected in sahara desert.</title>
        <authorList>
            <person name="Gtari M."/>
            <person name="Ghodhbane F."/>
        </authorList>
    </citation>
    <scope>NUCLEOTIDE SEQUENCE [LARGE SCALE GENOMIC DNA]</scope>
    <source>
        <strain evidence="3 4">BMG 8361</strain>
    </source>
</reference>
<evidence type="ECO:0000313" key="4">
    <source>
        <dbReference type="Proteomes" id="UP001324287"/>
    </source>
</evidence>
<keyword evidence="2" id="KW-0472">Membrane</keyword>
<evidence type="ECO:0000256" key="2">
    <source>
        <dbReference type="SAM" id="Phobius"/>
    </source>
</evidence>
<gene>
    <name evidence="3" type="ORF">U6N30_17410</name>
</gene>
<sequence length="218" mass="23252">MALLSVGQLVTRERWSELSLLLLLTALPTVVVAVRRPDDRPVALPVALLCLAGAALLAMPDGLLGPVAVGVLLTVLYCVAMTTGAVLEAPSRRATARAAAVCSVAAAVLLRAEDERTTLAVLLAVQSAFTLSWAWRTHVPGQPLDATSSPPGEVERSRSWRLPGSSRRPPTSRRSSGTPSRRRSGCWSPPGRGWWTARRGRPGGQASWWLPCPRPCSP</sequence>